<name>A0A8C5X5J4_9PASS</name>
<dbReference type="InterPro" id="IPR027417">
    <property type="entry name" value="P-loop_NTPase"/>
</dbReference>
<dbReference type="PANTHER" id="PTHR12705:SF0">
    <property type="entry name" value="ORIGIN RECOGNITION COMPLEX SUBUNIT 5"/>
    <property type="match status" value="1"/>
</dbReference>
<dbReference type="GO" id="GO:0003688">
    <property type="term" value="F:DNA replication origin binding"/>
    <property type="evidence" value="ECO:0007669"/>
    <property type="project" value="TreeGrafter"/>
</dbReference>
<keyword evidence="4" id="KW-1185">Reference proteome</keyword>
<dbReference type="Gene3D" id="3.40.50.300">
    <property type="entry name" value="P-loop containing nucleotide triphosphate hydrolases"/>
    <property type="match status" value="1"/>
</dbReference>
<dbReference type="AlphaFoldDB" id="A0A8C5X5J4"/>
<evidence type="ECO:0000256" key="1">
    <source>
        <dbReference type="ARBA" id="ARBA00006269"/>
    </source>
</evidence>
<sequence>MPYVINLVPCRESQVSMLLSIFGERQQFSLPSIFIYGHTSSGKTYVMQTLLTTLQVRMDKIRISCTY</sequence>
<proteinExistence type="inferred from homology"/>
<accession>A0A8C5X5J4</accession>
<dbReference type="Proteomes" id="UP000694560">
    <property type="component" value="Unplaced"/>
</dbReference>
<dbReference type="Pfam" id="PF13191">
    <property type="entry name" value="AAA_16"/>
    <property type="match status" value="1"/>
</dbReference>
<dbReference type="GO" id="GO:0006270">
    <property type="term" value="P:DNA replication initiation"/>
    <property type="evidence" value="ECO:0007669"/>
    <property type="project" value="TreeGrafter"/>
</dbReference>
<dbReference type="InterPro" id="IPR041664">
    <property type="entry name" value="AAA_16"/>
</dbReference>
<comment type="similarity">
    <text evidence="1">Belongs to the ORC5 family.</text>
</comment>
<evidence type="ECO:0000313" key="4">
    <source>
        <dbReference type="Proteomes" id="UP000694560"/>
    </source>
</evidence>
<dbReference type="GO" id="GO:0005664">
    <property type="term" value="C:nuclear origin of replication recognition complex"/>
    <property type="evidence" value="ECO:0007669"/>
    <property type="project" value="TreeGrafter"/>
</dbReference>
<evidence type="ECO:0000313" key="3">
    <source>
        <dbReference type="Ensembl" id="ENSMCSP00000012163.1"/>
    </source>
</evidence>
<reference evidence="3" key="1">
    <citation type="submission" date="2025-08" db="UniProtKB">
        <authorList>
            <consortium name="Ensembl"/>
        </authorList>
    </citation>
    <scope>IDENTIFICATION</scope>
</reference>
<dbReference type="InterPro" id="IPR020796">
    <property type="entry name" value="ORC5"/>
</dbReference>
<reference evidence="3" key="2">
    <citation type="submission" date="2025-09" db="UniProtKB">
        <authorList>
            <consortium name="Ensembl"/>
        </authorList>
    </citation>
    <scope>IDENTIFICATION</scope>
</reference>
<evidence type="ECO:0000259" key="2">
    <source>
        <dbReference type="Pfam" id="PF13191"/>
    </source>
</evidence>
<feature type="domain" description="Orc1-like AAA ATPase" evidence="2">
    <location>
        <begin position="8"/>
        <end position="57"/>
    </location>
</feature>
<dbReference type="Ensembl" id="ENSMCST00000012476.1">
    <property type="protein sequence ID" value="ENSMCSP00000012163.1"/>
    <property type="gene ID" value="ENSMCSG00000008568.1"/>
</dbReference>
<protein>
    <submittedName>
        <fullName evidence="3">Origin recognition complex subunit 5</fullName>
    </submittedName>
</protein>
<dbReference type="PANTHER" id="PTHR12705">
    <property type="entry name" value="ORIGIN RECOGNITION COMPLEX SUBUNIT 5"/>
    <property type="match status" value="1"/>
</dbReference>
<organism evidence="3 4">
    <name type="scientific">Malurus cyaneus samueli</name>
    <dbReference type="NCBI Taxonomy" id="2593467"/>
    <lineage>
        <taxon>Eukaryota</taxon>
        <taxon>Metazoa</taxon>
        <taxon>Chordata</taxon>
        <taxon>Craniata</taxon>
        <taxon>Vertebrata</taxon>
        <taxon>Euteleostomi</taxon>
        <taxon>Archelosauria</taxon>
        <taxon>Archosauria</taxon>
        <taxon>Dinosauria</taxon>
        <taxon>Saurischia</taxon>
        <taxon>Theropoda</taxon>
        <taxon>Coelurosauria</taxon>
        <taxon>Aves</taxon>
        <taxon>Neognathae</taxon>
        <taxon>Neoaves</taxon>
        <taxon>Telluraves</taxon>
        <taxon>Australaves</taxon>
        <taxon>Passeriformes</taxon>
        <taxon>Meliphagoidea</taxon>
        <taxon>Maluridae</taxon>
        <taxon>Malurus</taxon>
    </lineage>
</organism>